<feature type="compositionally biased region" description="Low complexity" evidence="1">
    <location>
        <begin position="19"/>
        <end position="29"/>
    </location>
</feature>
<feature type="compositionally biased region" description="Polar residues" evidence="1">
    <location>
        <begin position="1"/>
        <end position="10"/>
    </location>
</feature>
<accession>B4GVK6</accession>
<evidence type="ECO:0000313" key="3">
    <source>
        <dbReference type="Proteomes" id="UP000008744"/>
    </source>
</evidence>
<feature type="region of interest" description="Disordered" evidence="1">
    <location>
        <begin position="1"/>
        <end position="29"/>
    </location>
</feature>
<dbReference type="EMBL" id="CH479193">
    <property type="protein sequence ID" value="EDW26701.1"/>
    <property type="molecule type" value="Genomic_DNA"/>
</dbReference>
<dbReference type="Proteomes" id="UP000008744">
    <property type="component" value="Unassembled WGS sequence"/>
</dbReference>
<keyword evidence="3" id="KW-1185">Reference proteome</keyword>
<organism evidence="3">
    <name type="scientific">Drosophila persimilis</name>
    <name type="common">Fruit fly</name>
    <dbReference type="NCBI Taxonomy" id="7234"/>
    <lineage>
        <taxon>Eukaryota</taxon>
        <taxon>Metazoa</taxon>
        <taxon>Ecdysozoa</taxon>
        <taxon>Arthropoda</taxon>
        <taxon>Hexapoda</taxon>
        <taxon>Insecta</taxon>
        <taxon>Pterygota</taxon>
        <taxon>Neoptera</taxon>
        <taxon>Endopterygota</taxon>
        <taxon>Diptera</taxon>
        <taxon>Brachycera</taxon>
        <taxon>Muscomorpha</taxon>
        <taxon>Ephydroidea</taxon>
        <taxon>Drosophilidae</taxon>
        <taxon>Drosophila</taxon>
        <taxon>Sophophora</taxon>
    </lineage>
</organism>
<name>B4GVK6_DROPE</name>
<reference evidence="2 3" key="1">
    <citation type="journal article" date="2007" name="Nature">
        <title>Evolution of genes and genomes on the Drosophila phylogeny.</title>
        <authorList>
            <consortium name="Drosophila 12 Genomes Consortium"/>
            <person name="Clark A.G."/>
            <person name="Eisen M.B."/>
            <person name="Smith D.R."/>
            <person name="Bergman C.M."/>
            <person name="Oliver B."/>
            <person name="Markow T.A."/>
            <person name="Kaufman T.C."/>
            <person name="Kellis M."/>
            <person name="Gelbart W."/>
            <person name="Iyer V.N."/>
            <person name="Pollard D.A."/>
            <person name="Sackton T.B."/>
            <person name="Larracuente A.M."/>
            <person name="Singh N.D."/>
            <person name="Abad J.P."/>
            <person name="Abt D.N."/>
            <person name="Adryan B."/>
            <person name="Aguade M."/>
            <person name="Akashi H."/>
            <person name="Anderson W.W."/>
            <person name="Aquadro C.F."/>
            <person name="Ardell D.H."/>
            <person name="Arguello R."/>
            <person name="Artieri C.G."/>
            <person name="Barbash D.A."/>
            <person name="Barker D."/>
            <person name="Barsanti P."/>
            <person name="Batterham P."/>
            <person name="Batzoglou S."/>
            <person name="Begun D."/>
            <person name="Bhutkar A."/>
            <person name="Blanco E."/>
            <person name="Bosak S.A."/>
            <person name="Bradley R.K."/>
            <person name="Brand A.D."/>
            <person name="Brent M.R."/>
            <person name="Brooks A.N."/>
            <person name="Brown R.H."/>
            <person name="Butlin R.K."/>
            <person name="Caggese C."/>
            <person name="Calvi B.R."/>
            <person name="Bernardo de Carvalho A."/>
            <person name="Caspi A."/>
            <person name="Castrezana S."/>
            <person name="Celniker S.E."/>
            <person name="Chang J.L."/>
            <person name="Chapple C."/>
            <person name="Chatterji S."/>
            <person name="Chinwalla A."/>
            <person name="Civetta A."/>
            <person name="Clifton S.W."/>
            <person name="Comeron J.M."/>
            <person name="Costello J.C."/>
            <person name="Coyne J.A."/>
            <person name="Daub J."/>
            <person name="David R.G."/>
            <person name="Delcher A.L."/>
            <person name="Delehaunty K."/>
            <person name="Do C.B."/>
            <person name="Ebling H."/>
            <person name="Edwards K."/>
            <person name="Eickbush T."/>
            <person name="Evans J.D."/>
            <person name="Filipski A."/>
            <person name="Findeiss S."/>
            <person name="Freyhult E."/>
            <person name="Fulton L."/>
            <person name="Fulton R."/>
            <person name="Garcia A.C."/>
            <person name="Gardiner A."/>
            <person name="Garfield D.A."/>
            <person name="Garvin B.E."/>
            <person name="Gibson G."/>
            <person name="Gilbert D."/>
            <person name="Gnerre S."/>
            <person name="Godfrey J."/>
            <person name="Good R."/>
            <person name="Gotea V."/>
            <person name="Gravely B."/>
            <person name="Greenberg A.J."/>
            <person name="Griffiths-Jones S."/>
            <person name="Gross S."/>
            <person name="Guigo R."/>
            <person name="Gustafson E.A."/>
            <person name="Haerty W."/>
            <person name="Hahn M.W."/>
            <person name="Halligan D.L."/>
            <person name="Halpern A.L."/>
            <person name="Halter G.M."/>
            <person name="Han M.V."/>
            <person name="Heger A."/>
            <person name="Hillier L."/>
            <person name="Hinrichs A.S."/>
            <person name="Holmes I."/>
            <person name="Hoskins R.A."/>
            <person name="Hubisz M.J."/>
            <person name="Hultmark D."/>
            <person name="Huntley M.A."/>
            <person name="Jaffe D.B."/>
            <person name="Jagadeeshan S."/>
            <person name="Jeck W.R."/>
            <person name="Johnson J."/>
            <person name="Jones C.D."/>
            <person name="Jordan W.C."/>
            <person name="Karpen G.H."/>
            <person name="Kataoka E."/>
            <person name="Keightley P.D."/>
            <person name="Kheradpour P."/>
            <person name="Kirkness E.F."/>
            <person name="Koerich L.B."/>
            <person name="Kristiansen K."/>
            <person name="Kudrna D."/>
            <person name="Kulathinal R.J."/>
            <person name="Kumar S."/>
            <person name="Kwok R."/>
            <person name="Lander E."/>
            <person name="Langley C.H."/>
            <person name="Lapoint R."/>
            <person name="Lazzaro B.P."/>
            <person name="Lee S.J."/>
            <person name="Levesque L."/>
            <person name="Li R."/>
            <person name="Lin C.F."/>
            <person name="Lin M.F."/>
            <person name="Lindblad-Toh K."/>
            <person name="Llopart A."/>
            <person name="Long M."/>
            <person name="Low L."/>
            <person name="Lozovsky E."/>
            <person name="Lu J."/>
            <person name="Luo M."/>
            <person name="Machado C.A."/>
            <person name="Makalowski W."/>
            <person name="Marzo M."/>
            <person name="Matsuda M."/>
            <person name="Matzkin L."/>
            <person name="McAllister B."/>
            <person name="McBride C.S."/>
            <person name="McKernan B."/>
            <person name="McKernan K."/>
            <person name="Mendez-Lago M."/>
            <person name="Minx P."/>
            <person name="Mollenhauer M.U."/>
            <person name="Montooth K."/>
            <person name="Mount S.M."/>
            <person name="Mu X."/>
            <person name="Myers E."/>
            <person name="Negre B."/>
            <person name="Newfeld S."/>
            <person name="Nielsen R."/>
            <person name="Noor M.A."/>
            <person name="O'Grady P."/>
            <person name="Pachter L."/>
            <person name="Papaceit M."/>
            <person name="Parisi M.J."/>
            <person name="Parisi M."/>
            <person name="Parts L."/>
            <person name="Pedersen J.S."/>
            <person name="Pesole G."/>
            <person name="Phillippy A.M."/>
            <person name="Ponting C.P."/>
            <person name="Pop M."/>
            <person name="Porcelli D."/>
            <person name="Powell J.R."/>
            <person name="Prohaska S."/>
            <person name="Pruitt K."/>
            <person name="Puig M."/>
            <person name="Quesneville H."/>
            <person name="Ram K.R."/>
            <person name="Rand D."/>
            <person name="Rasmussen M.D."/>
            <person name="Reed L.K."/>
            <person name="Reenan R."/>
            <person name="Reily A."/>
            <person name="Remington K.A."/>
            <person name="Rieger T.T."/>
            <person name="Ritchie M.G."/>
            <person name="Robin C."/>
            <person name="Rogers Y.H."/>
            <person name="Rohde C."/>
            <person name="Rozas J."/>
            <person name="Rubenfield M.J."/>
            <person name="Ruiz A."/>
            <person name="Russo S."/>
            <person name="Salzberg S.L."/>
            <person name="Sanchez-Gracia A."/>
            <person name="Saranga D.J."/>
            <person name="Sato H."/>
            <person name="Schaeffer S.W."/>
            <person name="Schatz M.C."/>
            <person name="Schlenke T."/>
            <person name="Schwartz R."/>
            <person name="Segarra C."/>
            <person name="Singh R.S."/>
            <person name="Sirot L."/>
            <person name="Sirota M."/>
            <person name="Sisneros N.B."/>
            <person name="Smith C.D."/>
            <person name="Smith T.F."/>
            <person name="Spieth J."/>
            <person name="Stage D.E."/>
            <person name="Stark A."/>
            <person name="Stephan W."/>
            <person name="Strausberg R.L."/>
            <person name="Strempel S."/>
            <person name="Sturgill D."/>
            <person name="Sutton G."/>
            <person name="Sutton G.G."/>
            <person name="Tao W."/>
            <person name="Teichmann S."/>
            <person name="Tobari Y.N."/>
            <person name="Tomimura Y."/>
            <person name="Tsolas J.M."/>
            <person name="Valente V.L."/>
            <person name="Venter E."/>
            <person name="Venter J.C."/>
            <person name="Vicario S."/>
            <person name="Vieira F.G."/>
            <person name="Vilella A.J."/>
            <person name="Villasante A."/>
            <person name="Walenz B."/>
            <person name="Wang J."/>
            <person name="Wasserman M."/>
            <person name="Watts T."/>
            <person name="Wilson D."/>
            <person name="Wilson R.K."/>
            <person name="Wing R.A."/>
            <person name="Wolfner M.F."/>
            <person name="Wong A."/>
            <person name="Wong G.K."/>
            <person name="Wu C.I."/>
            <person name="Wu G."/>
            <person name="Yamamoto D."/>
            <person name="Yang H.P."/>
            <person name="Yang S.P."/>
            <person name="Yorke J.A."/>
            <person name="Yoshida K."/>
            <person name="Zdobnov E."/>
            <person name="Zhang P."/>
            <person name="Zhang Y."/>
            <person name="Zimin A.V."/>
            <person name="Baldwin J."/>
            <person name="Abdouelleil A."/>
            <person name="Abdulkadir J."/>
            <person name="Abebe A."/>
            <person name="Abera B."/>
            <person name="Abreu J."/>
            <person name="Acer S.C."/>
            <person name="Aftuck L."/>
            <person name="Alexander A."/>
            <person name="An P."/>
            <person name="Anderson E."/>
            <person name="Anderson S."/>
            <person name="Arachi H."/>
            <person name="Azer M."/>
            <person name="Bachantsang P."/>
            <person name="Barry A."/>
            <person name="Bayul T."/>
            <person name="Berlin A."/>
            <person name="Bessette D."/>
            <person name="Bloom T."/>
            <person name="Blye J."/>
            <person name="Boguslavskiy L."/>
            <person name="Bonnet C."/>
            <person name="Boukhgalter B."/>
            <person name="Bourzgui I."/>
            <person name="Brown A."/>
            <person name="Cahill P."/>
            <person name="Channer S."/>
            <person name="Cheshatsang Y."/>
            <person name="Chuda L."/>
            <person name="Citroen M."/>
            <person name="Collymore A."/>
            <person name="Cooke P."/>
            <person name="Costello M."/>
            <person name="D'Aco K."/>
            <person name="Daza R."/>
            <person name="De Haan G."/>
            <person name="DeGray S."/>
            <person name="DeMaso C."/>
            <person name="Dhargay N."/>
            <person name="Dooley K."/>
            <person name="Dooley E."/>
            <person name="Doricent M."/>
            <person name="Dorje P."/>
            <person name="Dorjee K."/>
            <person name="Dupes A."/>
            <person name="Elong R."/>
            <person name="Falk J."/>
            <person name="Farina A."/>
            <person name="Faro S."/>
            <person name="Ferguson D."/>
            <person name="Fisher S."/>
            <person name="Foley C.D."/>
            <person name="Franke A."/>
            <person name="Friedrich D."/>
            <person name="Gadbois L."/>
            <person name="Gearin G."/>
            <person name="Gearin C.R."/>
            <person name="Giannoukos G."/>
            <person name="Goode T."/>
            <person name="Graham J."/>
            <person name="Grandbois E."/>
            <person name="Grewal S."/>
            <person name="Gyaltsen K."/>
            <person name="Hafez N."/>
            <person name="Hagos B."/>
            <person name="Hall J."/>
            <person name="Henson C."/>
            <person name="Hollinger A."/>
            <person name="Honan T."/>
            <person name="Huard M.D."/>
            <person name="Hughes L."/>
            <person name="Hurhula B."/>
            <person name="Husby M.E."/>
            <person name="Kamat A."/>
            <person name="Kanga B."/>
            <person name="Kashin S."/>
            <person name="Khazanovich D."/>
            <person name="Kisner P."/>
            <person name="Lance K."/>
            <person name="Lara M."/>
            <person name="Lee W."/>
            <person name="Lennon N."/>
            <person name="Letendre F."/>
            <person name="LeVine R."/>
            <person name="Lipovsky A."/>
            <person name="Liu X."/>
            <person name="Liu J."/>
            <person name="Liu S."/>
            <person name="Lokyitsang T."/>
            <person name="Lokyitsang Y."/>
            <person name="Lubonja R."/>
            <person name="Lui A."/>
            <person name="MacDonald P."/>
            <person name="Magnisalis V."/>
            <person name="Maru K."/>
            <person name="Matthews C."/>
            <person name="McCusker W."/>
            <person name="McDonough S."/>
            <person name="Mehta T."/>
            <person name="Meldrim J."/>
            <person name="Meneus L."/>
            <person name="Mihai O."/>
            <person name="Mihalev A."/>
            <person name="Mihova T."/>
            <person name="Mittelman R."/>
            <person name="Mlenga V."/>
            <person name="Montmayeur A."/>
            <person name="Mulrain L."/>
            <person name="Navidi A."/>
            <person name="Naylor J."/>
            <person name="Negash T."/>
            <person name="Nguyen T."/>
            <person name="Nguyen N."/>
            <person name="Nicol R."/>
            <person name="Norbu C."/>
            <person name="Norbu N."/>
            <person name="Novod N."/>
            <person name="O'Neill B."/>
            <person name="Osman S."/>
            <person name="Markiewicz E."/>
            <person name="Oyono O.L."/>
            <person name="Patti C."/>
            <person name="Phunkhang P."/>
            <person name="Pierre F."/>
            <person name="Priest M."/>
            <person name="Raghuraman S."/>
            <person name="Rege F."/>
            <person name="Reyes R."/>
            <person name="Rise C."/>
            <person name="Rogov P."/>
            <person name="Ross K."/>
            <person name="Ryan E."/>
            <person name="Settipalli S."/>
            <person name="Shea T."/>
            <person name="Sherpa N."/>
            <person name="Shi L."/>
            <person name="Shih D."/>
            <person name="Sparrow T."/>
            <person name="Spaulding J."/>
            <person name="Stalker J."/>
            <person name="Stange-Thomann N."/>
            <person name="Stavropoulos S."/>
            <person name="Stone C."/>
            <person name="Strader C."/>
            <person name="Tesfaye S."/>
            <person name="Thomson T."/>
            <person name="Thoulutsang Y."/>
            <person name="Thoulutsang D."/>
            <person name="Topham K."/>
            <person name="Topping I."/>
            <person name="Tsamla T."/>
            <person name="Vassiliev H."/>
            <person name="Vo A."/>
            <person name="Wangchuk T."/>
            <person name="Wangdi T."/>
            <person name="Weiand M."/>
            <person name="Wilkinson J."/>
            <person name="Wilson A."/>
            <person name="Yadav S."/>
            <person name="Young G."/>
            <person name="Yu Q."/>
            <person name="Zembek L."/>
            <person name="Zhong D."/>
            <person name="Zimmer A."/>
            <person name="Zwirko Z."/>
            <person name="Jaffe D.B."/>
            <person name="Alvarez P."/>
            <person name="Brockman W."/>
            <person name="Butler J."/>
            <person name="Chin C."/>
            <person name="Gnerre S."/>
            <person name="Grabherr M."/>
            <person name="Kleber M."/>
            <person name="Mauceli E."/>
            <person name="MacCallum I."/>
        </authorList>
    </citation>
    <scope>NUCLEOTIDE SEQUENCE [LARGE SCALE GENOMIC DNA]</scope>
    <source>
        <strain evidence="3">MSH-3 / Tucson 14011-0111.49</strain>
    </source>
</reference>
<proteinExistence type="predicted"/>
<feature type="compositionally biased region" description="Polar residues" evidence="1">
    <location>
        <begin position="54"/>
        <end position="74"/>
    </location>
</feature>
<sequence>MVLVSDSASGRDQAKSSSERSLASLPSALCPVPCPARTNMAMTLDKDSPRQDSAAEQLTIRNPLSLAQDTFTST</sequence>
<evidence type="ECO:0000313" key="2">
    <source>
        <dbReference type="EMBL" id="EDW26701.1"/>
    </source>
</evidence>
<dbReference type="HOGENOM" id="CLU_2690430_0_0_1"/>
<feature type="region of interest" description="Disordered" evidence="1">
    <location>
        <begin position="45"/>
        <end position="74"/>
    </location>
</feature>
<gene>
    <name evidence="2" type="primary">Dper\GL14657</name>
    <name evidence="2" type="ORF">Dper_GL14657</name>
</gene>
<protein>
    <submittedName>
        <fullName evidence="2">GL14657</fullName>
    </submittedName>
</protein>
<evidence type="ECO:0000256" key="1">
    <source>
        <dbReference type="SAM" id="MobiDB-lite"/>
    </source>
</evidence>
<dbReference type="AlphaFoldDB" id="B4GVK6"/>